<accession>X1D934</accession>
<dbReference type="EMBL" id="BART01026111">
    <property type="protein sequence ID" value="GAG92936.1"/>
    <property type="molecule type" value="Genomic_DNA"/>
</dbReference>
<dbReference type="AlphaFoldDB" id="X1D934"/>
<name>X1D934_9ZZZZ</name>
<gene>
    <name evidence="1" type="ORF">S01H4_46676</name>
</gene>
<organism evidence="1">
    <name type="scientific">marine sediment metagenome</name>
    <dbReference type="NCBI Taxonomy" id="412755"/>
    <lineage>
        <taxon>unclassified sequences</taxon>
        <taxon>metagenomes</taxon>
        <taxon>ecological metagenomes</taxon>
    </lineage>
</organism>
<reference evidence="1" key="1">
    <citation type="journal article" date="2014" name="Front. Microbiol.">
        <title>High frequency of phylogenetically diverse reductive dehalogenase-homologous genes in deep subseafloor sedimentary metagenomes.</title>
        <authorList>
            <person name="Kawai M."/>
            <person name="Futagami T."/>
            <person name="Toyoda A."/>
            <person name="Takaki Y."/>
            <person name="Nishi S."/>
            <person name="Hori S."/>
            <person name="Arai W."/>
            <person name="Tsubouchi T."/>
            <person name="Morono Y."/>
            <person name="Uchiyama I."/>
            <person name="Ito T."/>
            <person name="Fujiyama A."/>
            <person name="Inagaki F."/>
            <person name="Takami H."/>
        </authorList>
    </citation>
    <scope>NUCLEOTIDE SEQUENCE</scope>
    <source>
        <strain evidence="1">Expedition CK06-06</strain>
    </source>
</reference>
<evidence type="ECO:0000313" key="1">
    <source>
        <dbReference type="EMBL" id="GAG92936.1"/>
    </source>
</evidence>
<sequence length="56" mass="6294">MVDLAGQFVERRIKKTYTAIINGIPSEPVETSISTEDALNLNININKDEDSKWAIM</sequence>
<protein>
    <submittedName>
        <fullName evidence="1">Uncharacterized protein</fullName>
    </submittedName>
</protein>
<proteinExistence type="predicted"/>
<comment type="caution">
    <text evidence="1">The sequence shown here is derived from an EMBL/GenBank/DDBJ whole genome shotgun (WGS) entry which is preliminary data.</text>
</comment>